<reference evidence="1 2" key="1">
    <citation type="submission" date="2024-09" db="EMBL/GenBank/DDBJ databases">
        <authorList>
            <person name="Sun Q."/>
            <person name="Mori K."/>
        </authorList>
    </citation>
    <scope>NUCLEOTIDE SEQUENCE [LARGE SCALE GENOMIC DNA]</scope>
    <source>
        <strain evidence="1 2">TBRC 7907</strain>
    </source>
</reference>
<evidence type="ECO:0000313" key="2">
    <source>
        <dbReference type="Proteomes" id="UP001589693"/>
    </source>
</evidence>
<dbReference type="Pfam" id="PF13822">
    <property type="entry name" value="ACC_epsilon"/>
    <property type="match status" value="1"/>
</dbReference>
<gene>
    <name evidence="1" type="ORF">ACFFQA_12335</name>
</gene>
<accession>A0ABV5ZV00</accession>
<dbReference type="EMBL" id="JBHLZU010000010">
    <property type="protein sequence ID" value="MFB9904721.1"/>
    <property type="molecule type" value="Genomic_DNA"/>
</dbReference>
<protein>
    <submittedName>
        <fullName evidence="1">Acyl-CoA carboxylase subunit epsilon</fullName>
    </submittedName>
</protein>
<evidence type="ECO:0000313" key="1">
    <source>
        <dbReference type="EMBL" id="MFB9904721.1"/>
    </source>
</evidence>
<comment type="caution">
    <text evidence="1">The sequence shown here is derived from an EMBL/GenBank/DDBJ whole genome shotgun (WGS) entry which is preliminary data.</text>
</comment>
<name>A0ABV5ZV00_9PSEU</name>
<proteinExistence type="predicted"/>
<sequence length="74" mass="8204">MSAEEEKRPLLRVVRGEPDDVELAALTAVITALASQQAPAPERETRSLWADRASLLRRPHHPGPGAWRASAHRF</sequence>
<organism evidence="1 2">
    <name type="scientific">Allokutzneria oryzae</name>
    <dbReference type="NCBI Taxonomy" id="1378989"/>
    <lineage>
        <taxon>Bacteria</taxon>
        <taxon>Bacillati</taxon>
        <taxon>Actinomycetota</taxon>
        <taxon>Actinomycetes</taxon>
        <taxon>Pseudonocardiales</taxon>
        <taxon>Pseudonocardiaceae</taxon>
        <taxon>Allokutzneria</taxon>
    </lineage>
</organism>
<dbReference type="Proteomes" id="UP001589693">
    <property type="component" value="Unassembled WGS sequence"/>
</dbReference>
<dbReference type="RefSeq" id="WP_377851920.1">
    <property type="nucleotide sequence ID" value="NZ_JBHLZU010000010.1"/>
</dbReference>
<keyword evidence="2" id="KW-1185">Reference proteome</keyword>
<dbReference type="InterPro" id="IPR032716">
    <property type="entry name" value="ACC_epsilon"/>
</dbReference>